<evidence type="ECO:0000313" key="3">
    <source>
        <dbReference type="Proteomes" id="UP000284250"/>
    </source>
</evidence>
<name>A0A418QWL8_9BACT</name>
<dbReference type="RefSeq" id="WP_119656081.1">
    <property type="nucleotide sequence ID" value="NZ_JBHUOI010000044.1"/>
</dbReference>
<sequence length="77" mass="8762">MPVSRRYRGPLLLFSLAMVLFHYHSTVHFFWSLVGIKATFPLDPTDGWWALLKGFLPFGAMSLVFFAGTLTKKIARS</sequence>
<protein>
    <submittedName>
        <fullName evidence="2">Uncharacterized protein</fullName>
    </submittedName>
</protein>
<gene>
    <name evidence="2" type="ORF">D0T11_12220</name>
</gene>
<keyword evidence="1" id="KW-0812">Transmembrane</keyword>
<dbReference type="AlphaFoldDB" id="A0A418QWL8"/>
<evidence type="ECO:0000256" key="1">
    <source>
        <dbReference type="SAM" id="Phobius"/>
    </source>
</evidence>
<organism evidence="2 3">
    <name type="scientific">Hymenobacter rubripertinctus</name>
    <dbReference type="NCBI Taxonomy" id="2029981"/>
    <lineage>
        <taxon>Bacteria</taxon>
        <taxon>Pseudomonadati</taxon>
        <taxon>Bacteroidota</taxon>
        <taxon>Cytophagia</taxon>
        <taxon>Cytophagales</taxon>
        <taxon>Hymenobacteraceae</taxon>
        <taxon>Hymenobacter</taxon>
    </lineage>
</organism>
<comment type="caution">
    <text evidence="2">The sequence shown here is derived from an EMBL/GenBank/DDBJ whole genome shotgun (WGS) entry which is preliminary data.</text>
</comment>
<keyword evidence="1" id="KW-1133">Transmembrane helix</keyword>
<feature type="transmembrane region" description="Helical" evidence="1">
    <location>
        <begin position="12"/>
        <end position="36"/>
    </location>
</feature>
<reference evidence="2 3" key="1">
    <citation type="submission" date="2019-01" db="EMBL/GenBank/DDBJ databases">
        <title>Hymenobacter humicola sp. nov., isolated from soils in Antarctica.</title>
        <authorList>
            <person name="Sedlacek I."/>
            <person name="Holochova P."/>
            <person name="Kralova S."/>
            <person name="Pantucek R."/>
            <person name="Stankova E."/>
            <person name="Vrbovska V."/>
            <person name="Kristofova L."/>
            <person name="Svec P."/>
            <person name="Busse H.-J."/>
        </authorList>
    </citation>
    <scope>NUCLEOTIDE SEQUENCE [LARGE SCALE GENOMIC DNA]</scope>
    <source>
        <strain evidence="2 3">CCM 8852</strain>
    </source>
</reference>
<dbReference type="OrthoDB" id="9914124at2"/>
<feature type="transmembrane region" description="Helical" evidence="1">
    <location>
        <begin position="48"/>
        <end position="70"/>
    </location>
</feature>
<evidence type="ECO:0000313" key="2">
    <source>
        <dbReference type="EMBL" id="RIY09579.1"/>
    </source>
</evidence>
<dbReference type="Proteomes" id="UP000284250">
    <property type="component" value="Unassembled WGS sequence"/>
</dbReference>
<proteinExistence type="predicted"/>
<keyword evidence="1" id="KW-0472">Membrane</keyword>
<dbReference type="EMBL" id="QYCN01000016">
    <property type="protein sequence ID" value="RIY09579.1"/>
    <property type="molecule type" value="Genomic_DNA"/>
</dbReference>
<accession>A0A418QWL8</accession>
<keyword evidence="3" id="KW-1185">Reference proteome</keyword>